<dbReference type="GeneID" id="87927353"/>
<comment type="caution">
    <text evidence="8">The sequence shown here is derived from an EMBL/GenBank/DDBJ whole genome shotgun (WGS) entry which is preliminary data.</text>
</comment>
<feature type="transmembrane region" description="Helical" evidence="7">
    <location>
        <begin position="516"/>
        <end position="533"/>
    </location>
</feature>
<dbReference type="CDD" id="cd11484">
    <property type="entry name" value="SLC-NCS1sbd_CobB-like"/>
    <property type="match status" value="1"/>
</dbReference>
<evidence type="ECO:0000256" key="5">
    <source>
        <dbReference type="ARBA" id="ARBA00022989"/>
    </source>
</evidence>
<dbReference type="InterPro" id="IPR026030">
    <property type="entry name" value="Pur-cyt_permease_Fcy2/21/22"/>
</dbReference>
<evidence type="ECO:0000256" key="2">
    <source>
        <dbReference type="ARBA" id="ARBA00008974"/>
    </source>
</evidence>
<feature type="transmembrane region" description="Helical" evidence="7">
    <location>
        <begin position="482"/>
        <end position="504"/>
    </location>
</feature>
<feature type="transmembrane region" description="Helical" evidence="7">
    <location>
        <begin position="180"/>
        <end position="203"/>
    </location>
</feature>
<evidence type="ECO:0000256" key="7">
    <source>
        <dbReference type="SAM" id="Phobius"/>
    </source>
</evidence>
<feature type="transmembrane region" description="Helical" evidence="7">
    <location>
        <begin position="314"/>
        <end position="331"/>
    </location>
</feature>
<feature type="transmembrane region" description="Helical" evidence="7">
    <location>
        <begin position="553"/>
        <end position="577"/>
    </location>
</feature>
<feature type="transmembrane region" description="Helical" evidence="7">
    <location>
        <begin position="597"/>
        <end position="616"/>
    </location>
</feature>
<comment type="subcellular location">
    <subcellularLocation>
        <location evidence="1">Membrane</location>
        <topology evidence="1">Multi-pass membrane protein</topology>
    </subcellularLocation>
</comment>
<keyword evidence="3" id="KW-0813">Transport</keyword>
<keyword evidence="6 7" id="KW-0472">Membrane</keyword>
<dbReference type="Proteomes" id="UP001326199">
    <property type="component" value="Unassembled WGS sequence"/>
</dbReference>
<evidence type="ECO:0000256" key="1">
    <source>
        <dbReference type="ARBA" id="ARBA00004141"/>
    </source>
</evidence>
<name>A0ABR0HXF1_9PEZI</name>
<dbReference type="Pfam" id="PF02133">
    <property type="entry name" value="Transp_cyt_pur"/>
    <property type="match status" value="1"/>
</dbReference>
<proteinExistence type="inferred from homology"/>
<feature type="transmembrane region" description="Helical" evidence="7">
    <location>
        <begin position="387"/>
        <end position="413"/>
    </location>
</feature>
<gene>
    <name evidence="8" type="primary">FCY21</name>
    <name evidence="8" type="ORF">QC763_104420</name>
</gene>
<feature type="transmembrane region" description="Helical" evidence="7">
    <location>
        <begin position="284"/>
        <end position="305"/>
    </location>
</feature>
<keyword evidence="9" id="KW-1185">Reference proteome</keyword>
<evidence type="ECO:0000256" key="6">
    <source>
        <dbReference type="ARBA" id="ARBA00023136"/>
    </source>
</evidence>
<dbReference type="EMBL" id="JAFFHB010000001">
    <property type="protein sequence ID" value="KAK4672594.1"/>
    <property type="molecule type" value="Genomic_DNA"/>
</dbReference>
<dbReference type="RefSeq" id="XP_062769916.1">
    <property type="nucleotide sequence ID" value="XM_062907010.1"/>
</dbReference>
<comment type="similarity">
    <text evidence="2">Belongs to the purine-cytosine permease (2.A.39) family.</text>
</comment>
<accession>A0ABR0HXF1</accession>
<dbReference type="Gene3D" id="1.10.4160.10">
    <property type="entry name" value="Hydantoin permease"/>
    <property type="match status" value="1"/>
</dbReference>
<organism evidence="8 9">
    <name type="scientific">Podospora pseudopauciseta</name>
    <dbReference type="NCBI Taxonomy" id="2093780"/>
    <lineage>
        <taxon>Eukaryota</taxon>
        <taxon>Fungi</taxon>
        <taxon>Dikarya</taxon>
        <taxon>Ascomycota</taxon>
        <taxon>Pezizomycotina</taxon>
        <taxon>Sordariomycetes</taxon>
        <taxon>Sordariomycetidae</taxon>
        <taxon>Sordariales</taxon>
        <taxon>Podosporaceae</taxon>
        <taxon>Podospora</taxon>
    </lineage>
</organism>
<reference evidence="8 9" key="1">
    <citation type="journal article" date="2023" name="bioRxiv">
        <title>High-quality genome assemblies of four members of thePodospora anserinaspecies complex.</title>
        <authorList>
            <person name="Ament-Velasquez S.L."/>
            <person name="Vogan A.A."/>
            <person name="Wallerman O."/>
            <person name="Hartmann F."/>
            <person name="Gautier V."/>
            <person name="Silar P."/>
            <person name="Giraud T."/>
            <person name="Johannesson H."/>
        </authorList>
    </citation>
    <scope>NUCLEOTIDE SEQUENCE [LARGE SCALE GENOMIC DNA]</scope>
    <source>
        <strain evidence="8 9">CBS 411.78</strain>
    </source>
</reference>
<evidence type="ECO:0000256" key="3">
    <source>
        <dbReference type="ARBA" id="ARBA00022448"/>
    </source>
</evidence>
<dbReference type="PANTHER" id="PTHR31806">
    <property type="entry name" value="PURINE-CYTOSINE PERMEASE FCY2-RELATED"/>
    <property type="match status" value="1"/>
</dbReference>
<dbReference type="PANTHER" id="PTHR31806:SF1">
    <property type="entry name" value="PURINE-CYTOSINE PERMEASE FCY2-RELATED"/>
    <property type="match status" value="1"/>
</dbReference>
<keyword evidence="5 7" id="KW-1133">Transmembrane helix</keyword>
<feature type="transmembrane region" description="Helical" evidence="7">
    <location>
        <begin position="351"/>
        <end position="375"/>
    </location>
</feature>
<evidence type="ECO:0000313" key="9">
    <source>
        <dbReference type="Proteomes" id="UP001326199"/>
    </source>
</evidence>
<feature type="transmembrane region" description="Helical" evidence="7">
    <location>
        <begin position="250"/>
        <end position="272"/>
    </location>
</feature>
<keyword evidence="4 7" id="KW-0812">Transmembrane</keyword>
<dbReference type="InterPro" id="IPR001248">
    <property type="entry name" value="Pur-cyt_permease"/>
</dbReference>
<feature type="transmembrane region" description="Helical" evidence="7">
    <location>
        <begin position="448"/>
        <end position="470"/>
    </location>
</feature>
<evidence type="ECO:0000256" key="4">
    <source>
        <dbReference type="ARBA" id="ARBA00022692"/>
    </source>
</evidence>
<sequence>MRVSWPYAVIPFTTLPVPLSHLCKVPSLQSSFPEYQNTYICKVATLGCPVLSSSEDFPLYSYILSRACVLRLPAVSKFSWCIYPLYFCSNSNTMGLSTFPPQSKTDIESYTHEKIRASDTGDEGFITASSSREGVVLESDKSWFFSRLQRFAGSYGVEERGVERVPEDERRDTRASKMGGVWLAANMGMPTFALGAVAVPIFGLGFVDAALIIVLVNILGVLPVCFFALFGPKFGLRQIILSRFWFGHYAVKLIAIFQIITCLGWASVNAIVGAQLLKAVNPDIPGWAGILIVSLATLIICLLGYKAVHFYERYAWIPCFVVFLVVMGAFIKSGEFDSLLPLATGPSERGAVLSYIGAVFGFAVGWSAYSADYSVYQPSTRSTRSTFLWVFSGLTFPLIFVMLLGAAISTALVKNEEYQKHYENAGVGGLMAAVLTPNVEPGFDKACLILVALSIIATNCPNIYSVSFSLQALARQTQQVPRFVWTIFGTAVYVGIGIPGYNLFETWLETFVLSTGYWLSIYIAIALVEHFLFRGGLRGFSGYDVGDIHKPELLPPGFAAIASCLVGVVGVALGMSQEWYTGVIARLCGGEGHGADVGVWLGFAFTFITYIPLRAVEGSCFGR</sequence>
<evidence type="ECO:0000313" key="8">
    <source>
        <dbReference type="EMBL" id="KAK4672594.1"/>
    </source>
</evidence>
<protein>
    <submittedName>
        <fullName evidence="8">Purine-cytosine permease fcy21</fullName>
    </submittedName>
</protein>
<feature type="transmembrane region" description="Helical" evidence="7">
    <location>
        <begin position="209"/>
        <end position="230"/>
    </location>
</feature>